<sequence>MPRPREAVRDYDGLFKALLEANPKDTLRLLCGVEVDEAVVIVDGPTEINRKRSMHMDKVFAALATDGIVDIHHIEVQVQRTADFQVRMVGYWVGLADKYDESKHRIHQTVIWPDGGGYPGSFQRDCLSLDYRVVNVPEDLDPEEVLRTPLAPLALWSTRRPPDVVERVADRIAAQTDPEQRLVQTEMSLLAAEDIARHIVTALRSRGMRFNLAETEVGREIAEENLNLGREEGRQEGRQEGCEEGLVRSMTLFLQSRFGEFAGLEDLARKLVADDHAANVARVLSGASLEELRKS</sequence>
<organism evidence="1 2">
    <name type="scientific">Actinoplanes ianthinogenes</name>
    <dbReference type="NCBI Taxonomy" id="122358"/>
    <lineage>
        <taxon>Bacteria</taxon>
        <taxon>Bacillati</taxon>
        <taxon>Actinomycetota</taxon>
        <taxon>Actinomycetes</taxon>
        <taxon>Micromonosporales</taxon>
        <taxon>Micromonosporaceae</taxon>
        <taxon>Actinoplanes</taxon>
    </lineage>
</organism>
<protein>
    <submittedName>
        <fullName evidence="1">Uncharacterized protein</fullName>
    </submittedName>
</protein>
<gene>
    <name evidence="1" type="ORF">Aiant_91460</name>
</gene>
<dbReference type="PANTHER" id="PTHR34613:SF1">
    <property type="entry name" value="SLL6017 PROTEIN"/>
    <property type="match status" value="1"/>
</dbReference>
<evidence type="ECO:0000313" key="1">
    <source>
        <dbReference type="EMBL" id="BCJ48489.1"/>
    </source>
</evidence>
<reference evidence="1 2" key="1">
    <citation type="submission" date="2020-08" db="EMBL/GenBank/DDBJ databases">
        <title>Whole genome shotgun sequence of Actinoplanes ianthinogenes NBRC 13996.</title>
        <authorList>
            <person name="Komaki H."/>
            <person name="Tamura T."/>
        </authorList>
    </citation>
    <scope>NUCLEOTIDE SEQUENCE [LARGE SCALE GENOMIC DNA]</scope>
    <source>
        <strain evidence="1 2">NBRC 13996</strain>
    </source>
</reference>
<accession>A0ABM7MA49</accession>
<keyword evidence="2" id="KW-1185">Reference proteome</keyword>
<dbReference type="Proteomes" id="UP000676967">
    <property type="component" value="Chromosome"/>
</dbReference>
<dbReference type="EMBL" id="AP023356">
    <property type="protein sequence ID" value="BCJ48489.1"/>
    <property type="molecule type" value="Genomic_DNA"/>
</dbReference>
<name>A0ABM7MA49_9ACTN</name>
<proteinExistence type="predicted"/>
<dbReference type="PANTHER" id="PTHR34613">
    <property type="entry name" value="SLL0800 PROTEIN"/>
    <property type="match status" value="1"/>
</dbReference>
<evidence type="ECO:0000313" key="2">
    <source>
        <dbReference type="Proteomes" id="UP000676967"/>
    </source>
</evidence>